<evidence type="ECO:0000256" key="9">
    <source>
        <dbReference type="ARBA" id="ARBA00022912"/>
    </source>
</evidence>
<keyword evidence="7 13" id="KW-0378">Hydrolase</keyword>
<feature type="domain" description="PPM-type phosphatase" evidence="14">
    <location>
        <begin position="322"/>
        <end position="636"/>
    </location>
</feature>
<dbReference type="FunFam" id="3.60.40.10:FF:000025">
    <property type="entry name" value="Protein phosphatase 2C 16"/>
    <property type="match status" value="1"/>
</dbReference>
<keyword evidence="5" id="KW-0938">Abscisic acid signaling pathway</keyword>
<proteinExistence type="inferred from homology"/>
<name>A0AAN9L6E9_CANGL</name>
<evidence type="ECO:0000313" key="16">
    <source>
        <dbReference type="Proteomes" id="UP001367508"/>
    </source>
</evidence>
<dbReference type="GO" id="GO:0046872">
    <property type="term" value="F:metal ion binding"/>
    <property type="evidence" value="ECO:0007669"/>
    <property type="project" value="UniProtKB-KW"/>
</dbReference>
<evidence type="ECO:0000256" key="1">
    <source>
        <dbReference type="ARBA" id="ARBA00001936"/>
    </source>
</evidence>
<evidence type="ECO:0000256" key="6">
    <source>
        <dbReference type="ARBA" id="ARBA00022723"/>
    </source>
</evidence>
<dbReference type="PROSITE" id="PS01032">
    <property type="entry name" value="PPM_1"/>
    <property type="match status" value="1"/>
</dbReference>
<dbReference type="PROSITE" id="PS51746">
    <property type="entry name" value="PPM_2"/>
    <property type="match status" value="1"/>
</dbReference>
<keyword evidence="6" id="KW-0479">Metal-binding</keyword>
<keyword evidence="10" id="KW-0464">Manganese</keyword>
<evidence type="ECO:0000256" key="13">
    <source>
        <dbReference type="RuleBase" id="RU003465"/>
    </source>
</evidence>
<dbReference type="PANTHER" id="PTHR47992">
    <property type="entry name" value="PROTEIN PHOSPHATASE"/>
    <property type="match status" value="1"/>
</dbReference>
<dbReference type="Pfam" id="PF00481">
    <property type="entry name" value="PP2C"/>
    <property type="match status" value="1"/>
</dbReference>
<gene>
    <name evidence="15" type="ORF">VNO77_23839</name>
</gene>
<evidence type="ECO:0000256" key="5">
    <source>
        <dbReference type="ARBA" id="ARBA00022682"/>
    </source>
</evidence>
<keyword evidence="8" id="KW-0460">Magnesium</keyword>
<evidence type="ECO:0000256" key="10">
    <source>
        <dbReference type="ARBA" id="ARBA00023211"/>
    </source>
</evidence>
<evidence type="ECO:0000256" key="2">
    <source>
        <dbReference type="ARBA" id="ARBA00001946"/>
    </source>
</evidence>
<dbReference type="InterPro" id="IPR015655">
    <property type="entry name" value="PP2C"/>
</dbReference>
<keyword evidence="16" id="KW-1185">Reference proteome</keyword>
<keyword evidence="9 13" id="KW-0904">Protein phosphatase</keyword>
<accession>A0AAN9L6E9</accession>
<evidence type="ECO:0000256" key="7">
    <source>
        <dbReference type="ARBA" id="ARBA00022801"/>
    </source>
</evidence>
<dbReference type="SMART" id="SM00332">
    <property type="entry name" value="PP2Cc"/>
    <property type="match status" value="1"/>
</dbReference>
<comment type="cofactor">
    <cofactor evidence="2">
        <name>Mg(2+)</name>
        <dbReference type="ChEBI" id="CHEBI:18420"/>
    </cofactor>
</comment>
<dbReference type="GO" id="GO:0004722">
    <property type="term" value="F:protein serine/threonine phosphatase activity"/>
    <property type="evidence" value="ECO:0007669"/>
    <property type="project" value="UniProtKB-EC"/>
</dbReference>
<comment type="catalytic activity">
    <reaction evidence="12">
        <text>O-phospho-L-threonyl-[protein] + H2O = L-threonyl-[protein] + phosphate</text>
        <dbReference type="Rhea" id="RHEA:47004"/>
        <dbReference type="Rhea" id="RHEA-COMP:11060"/>
        <dbReference type="Rhea" id="RHEA-COMP:11605"/>
        <dbReference type="ChEBI" id="CHEBI:15377"/>
        <dbReference type="ChEBI" id="CHEBI:30013"/>
        <dbReference type="ChEBI" id="CHEBI:43474"/>
        <dbReference type="ChEBI" id="CHEBI:61977"/>
        <dbReference type="EC" id="3.1.3.16"/>
    </reaction>
</comment>
<sequence>MNMIWSAVGQHSRWRTRGDKGKGLKVLSVMAFGTKLYARERESDHKKEGRNRRFWGITCVPLLPNKVENTSQKQEVDSEVLEFLALGAFLSVAVPFTFGVGNLLQKESAVTTHMEITGLKLMANTAAAALILNPAVECCQSYSVGSENRADFSMQHQITVSAEVKENQVGAALVSEMVIECESNWVFNESHDRASKEDEFMLSMDFECLHSSSSQAVADDKSSPCGEESASLKTNYSEIDSPIIIKVDDDFHGKSGINKPCSSIKPVQNTVSVTMEIACEDQSGSDVSDPKQPAVLLDQLLEENKTWGTSYQNALELSSGPLWGCSSICGMRQEMEDAIAVKPQLFQIPSQILMNDNVNENKKHSLAHFFGVYDGHGGFQVANYCQERLHSVLIEEIEAAQSSLAEINGRDDWQDHWKKAFINCFQKVDDEVGGIGAGNSGNNSGGSESTIEPIAPETAGSTAVVAILSQTHIIVANCGDSRAVLYRGKEAMPLSSDHKPNREDEQARIEAAGGRVIHWKGYRVLGVLAMSRSIGDRYLKPWIIPEPEVNIVHREKNDECLILASDGLWDVITNDEACEVARKRILLWHKKYGCDNGSTSHGEGVDPAAQSAAEYLSRLAIRRGSEDNISVIVIDLKAQRKIKRKA</sequence>
<dbReference type="InterPro" id="IPR001932">
    <property type="entry name" value="PPM-type_phosphatase-like_dom"/>
</dbReference>
<dbReference type="CDD" id="cd00143">
    <property type="entry name" value="PP2Cc"/>
    <property type="match status" value="1"/>
</dbReference>
<evidence type="ECO:0000256" key="8">
    <source>
        <dbReference type="ARBA" id="ARBA00022842"/>
    </source>
</evidence>
<dbReference type="Gene3D" id="3.60.40.10">
    <property type="entry name" value="PPM-type phosphatase domain"/>
    <property type="match status" value="1"/>
</dbReference>
<dbReference type="Proteomes" id="UP001367508">
    <property type="component" value="Unassembled WGS sequence"/>
</dbReference>
<dbReference type="EMBL" id="JAYMYQ010000005">
    <property type="protein sequence ID" value="KAK7329666.1"/>
    <property type="molecule type" value="Genomic_DNA"/>
</dbReference>
<comment type="similarity">
    <text evidence="3 13">Belongs to the PP2C family.</text>
</comment>
<comment type="catalytic activity">
    <reaction evidence="11">
        <text>O-phospho-L-seryl-[protein] + H2O = L-seryl-[protein] + phosphate</text>
        <dbReference type="Rhea" id="RHEA:20629"/>
        <dbReference type="Rhea" id="RHEA-COMP:9863"/>
        <dbReference type="Rhea" id="RHEA-COMP:11604"/>
        <dbReference type="ChEBI" id="CHEBI:15377"/>
        <dbReference type="ChEBI" id="CHEBI:29999"/>
        <dbReference type="ChEBI" id="CHEBI:43474"/>
        <dbReference type="ChEBI" id="CHEBI:83421"/>
        <dbReference type="EC" id="3.1.3.16"/>
    </reaction>
</comment>
<organism evidence="15 16">
    <name type="scientific">Canavalia gladiata</name>
    <name type="common">Sword bean</name>
    <name type="synonym">Dolichos gladiatus</name>
    <dbReference type="NCBI Taxonomy" id="3824"/>
    <lineage>
        <taxon>Eukaryota</taxon>
        <taxon>Viridiplantae</taxon>
        <taxon>Streptophyta</taxon>
        <taxon>Embryophyta</taxon>
        <taxon>Tracheophyta</taxon>
        <taxon>Spermatophyta</taxon>
        <taxon>Magnoliopsida</taxon>
        <taxon>eudicotyledons</taxon>
        <taxon>Gunneridae</taxon>
        <taxon>Pentapetalae</taxon>
        <taxon>rosids</taxon>
        <taxon>fabids</taxon>
        <taxon>Fabales</taxon>
        <taxon>Fabaceae</taxon>
        <taxon>Papilionoideae</taxon>
        <taxon>50 kb inversion clade</taxon>
        <taxon>NPAAA clade</taxon>
        <taxon>indigoferoid/millettioid clade</taxon>
        <taxon>Phaseoleae</taxon>
        <taxon>Canavalia</taxon>
    </lineage>
</organism>
<evidence type="ECO:0000256" key="4">
    <source>
        <dbReference type="ARBA" id="ARBA00013081"/>
    </source>
</evidence>
<evidence type="ECO:0000259" key="14">
    <source>
        <dbReference type="PROSITE" id="PS51746"/>
    </source>
</evidence>
<evidence type="ECO:0000313" key="15">
    <source>
        <dbReference type="EMBL" id="KAK7329666.1"/>
    </source>
</evidence>
<dbReference type="GO" id="GO:0009738">
    <property type="term" value="P:abscisic acid-activated signaling pathway"/>
    <property type="evidence" value="ECO:0007669"/>
    <property type="project" value="UniProtKB-KW"/>
</dbReference>
<comment type="caution">
    <text evidence="15">The sequence shown here is derived from an EMBL/GenBank/DDBJ whole genome shotgun (WGS) entry which is preliminary data.</text>
</comment>
<dbReference type="InterPro" id="IPR000222">
    <property type="entry name" value="PP2C_BS"/>
</dbReference>
<dbReference type="InterPro" id="IPR036457">
    <property type="entry name" value="PPM-type-like_dom_sf"/>
</dbReference>
<reference evidence="15 16" key="1">
    <citation type="submission" date="2024-01" db="EMBL/GenBank/DDBJ databases">
        <title>The genomes of 5 underutilized Papilionoideae crops provide insights into root nodulation and disease resistanc.</title>
        <authorList>
            <person name="Jiang F."/>
        </authorList>
    </citation>
    <scope>NUCLEOTIDE SEQUENCE [LARGE SCALE GENOMIC DNA]</scope>
    <source>
        <strain evidence="15">LVBAO_FW01</strain>
        <tissue evidence="15">Leaves</tissue>
    </source>
</reference>
<dbReference type="SUPFAM" id="SSF81606">
    <property type="entry name" value="PP2C-like"/>
    <property type="match status" value="1"/>
</dbReference>
<protein>
    <recommendedName>
        <fullName evidence="4">protein-serine/threonine phosphatase</fullName>
        <ecNumber evidence="4">3.1.3.16</ecNumber>
    </recommendedName>
</protein>
<comment type="cofactor">
    <cofactor evidence="1">
        <name>Mn(2+)</name>
        <dbReference type="ChEBI" id="CHEBI:29035"/>
    </cofactor>
</comment>
<evidence type="ECO:0000256" key="3">
    <source>
        <dbReference type="ARBA" id="ARBA00006702"/>
    </source>
</evidence>
<evidence type="ECO:0000256" key="12">
    <source>
        <dbReference type="ARBA" id="ARBA00048336"/>
    </source>
</evidence>
<dbReference type="AlphaFoldDB" id="A0AAN9L6E9"/>
<evidence type="ECO:0000256" key="11">
    <source>
        <dbReference type="ARBA" id="ARBA00047761"/>
    </source>
</evidence>
<dbReference type="EC" id="3.1.3.16" evidence="4"/>